<dbReference type="GO" id="GO:0006355">
    <property type="term" value="P:regulation of DNA-templated transcription"/>
    <property type="evidence" value="ECO:0007669"/>
    <property type="project" value="InterPro"/>
</dbReference>
<comment type="caution">
    <text evidence="2">The sequence shown here is derived from an EMBL/GenBank/DDBJ whole genome shotgun (WGS) entry which is preliminary data.</text>
</comment>
<dbReference type="InterPro" id="IPR012479">
    <property type="entry name" value="SAP30BP"/>
</dbReference>
<evidence type="ECO:0000256" key="1">
    <source>
        <dbReference type="SAM" id="MobiDB-lite"/>
    </source>
</evidence>
<feature type="region of interest" description="Disordered" evidence="1">
    <location>
        <begin position="1"/>
        <end position="151"/>
    </location>
</feature>
<evidence type="ECO:0000313" key="2">
    <source>
        <dbReference type="EMBL" id="RFN48603.1"/>
    </source>
</evidence>
<gene>
    <name evidence="2" type="ORF">FIE12Z_7122</name>
</gene>
<feature type="compositionally biased region" description="Basic and acidic residues" evidence="1">
    <location>
        <begin position="54"/>
        <end position="65"/>
    </location>
</feature>
<feature type="compositionally biased region" description="Pro residues" evidence="1">
    <location>
        <begin position="136"/>
        <end position="148"/>
    </location>
</feature>
<evidence type="ECO:0000313" key="3">
    <source>
        <dbReference type="Proteomes" id="UP000265631"/>
    </source>
</evidence>
<dbReference type="Pfam" id="PF07818">
    <property type="entry name" value="HCNGP"/>
    <property type="match status" value="1"/>
</dbReference>
<dbReference type="AlphaFoldDB" id="A0A395MMI5"/>
<proteinExistence type="predicted"/>
<dbReference type="PANTHER" id="PTHR13464:SF0">
    <property type="entry name" value="SAP30-BINDING PROTEIN"/>
    <property type="match status" value="1"/>
</dbReference>
<feature type="region of interest" description="Disordered" evidence="1">
    <location>
        <begin position="226"/>
        <end position="273"/>
    </location>
</feature>
<protein>
    <submittedName>
        <fullName evidence="2">Uncharacterized protein</fullName>
    </submittedName>
</protein>
<organism evidence="2 3">
    <name type="scientific">Fusarium flagelliforme</name>
    <dbReference type="NCBI Taxonomy" id="2675880"/>
    <lineage>
        <taxon>Eukaryota</taxon>
        <taxon>Fungi</taxon>
        <taxon>Dikarya</taxon>
        <taxon>Ascomycota</taxon>
        <taxon>Pezizomycotina</taxon>
        <taxon>Sordariomycetes</taxon>
        <taxon>Hypocreomycetidae</taxon>
        <taxon>Hypocreales</taxon>
        <taxon>Nectriaceae</taxon>
        <taxon>Fusarium</taxon>
        <taxon>Fusarium incarnatum-equiseti species complex</taxon>
    </lineage>
</organism>
<dbReference type="Proteomes" id="UP000265631">
    <property type="component" value="Unassembled WGS sequence"/>
</dbReference>
<dbReference type="PANTHER" id="PTHR13464">
    <property type="entry name" value="TRANSCRIPTIONAL REGULATOR PROTEIN HCNGP"/>
    <property type="match status" value="1"/>
</dbReference>
<dbReference type="OrthoDB" id="1714508at2759"/>
<name>A0A395MMI5_9HYPO</name>
<dbReference type="GO" id="GO:0005634">
    <property type="term" value="C:nucleus"/>
    <property type="evidence" value="ECO:0007669"/>
    <property type="project" value="TreeGrafter"/>
</dbReference>
<dbReference type="EMBL" id="PXXK01000202">
    <property type="protein sequence ID" value="RFN48603.1"/>
    <property type="molecule type" value="Genomic_DNA"/>
</dbReference>
<accession>A0A395MMI5</accession>
<reference evidence="2 3" key="1">
    <citation type="journal article" date="2018" name="PLoS Pathog.">
        <title>Evolution of structural diversity of trichothecenes, a family of toxins produced by plant pathogenic and entomopathogenic fungi.</title>
        <authorList>
            <person name="Proctor R.H."/>
            <person name="McCormick S.P."/>
            <person name="Kim H.S."/>
            <person name="Cardoza R.E."/>
            <person name="Stanley A.M."/>
            <person name="Lindo L."/>
            <person name="Kelly A."/>
            <person name="Brown D.W."/>
            <person name="Lee T."/>
            <person name="Vaughan M.M."/>
            <person name="Alexander N.J."/>
            <person name="Busman M."/>
            <person name="Gutierrez S."/>
        </authorList>
    </citation>
    <scope>NUCLEOTIDE SEQUENCE [LARGE SCALE GENOMIC DNA]</scope>
    <source>
        <strain evidence="2 3">NRRL 13405</strain>
    </source>
</reference>
<feature type="compositionally biased region" description="Basic and acidic residues" evidence="1">
    <location>
        <begin position="264"/>
        <end position="273"/>
    </location>
</feature>
<sequence length="273" mass="29985">MAGLVGYASSDEEDDVQEVNSPEPQKSVLRYPSTFHFSILSNSHQQPVSTTQDDDAKSQSKEAEQKSTAPVPEPKSPDVVAIGPIQQNAVPLGPSLPPMEEAVVDDQDPTFRPASPYSANRALLRDLTLPSAPNMDIPPSPPGSPPPGANKKFEQFLELKKKGTHFNAKLEQSSALKNPSLMDKLMRFVEIDERHQYSTTLPTDLWNPADFPEWAFKDKLRKSNDKLAKEKEAERASGNRTAVDFVTSTSTTGHDTTMKGGLSKGEKRKSGWN</sequence>
<keyword evidence="3" id="KW-1185">Reference proteome</keyword>
<dbReference type="STRING" id="2594813.A0A395MMI5"/>
<feature type="compositionally biased region" description="Polar residues" evidence="1">
    <location>
        <begin position="35"/>
        <end position="51"/>
    </location>
</feature>
<feature type="compositionally biased region" description="Basic and acidic residues" evidence="1">
    <location>
        <begin position="226"/>
        <end position="237"/>
    </location>
</feature>